<dbReference type="EMBL" id="JACHJS010000001">
    <property type="protein sequence ID" value="MBB4968615.1"/>
    <property type="molecule type" value="Genomic_DNA"/>
</dbReference>
<keyword evidence="4" id="KW-1185">Reference proteome</keyword>
<organism evidence="3 4">
    <name type="scientific">Saccharothrix violaceirubra</name>
    <dbReference type="NCBI Taxonomy" id="413306"/>
    <lineage>
        <taxon>Bacteria</taxon>
        <taxon>Bacillati</taxon>
        <taxon>Actinomycetota</taxon>
        <taxon>Actinomycetes</taxon>
        <taxon>Pseudonocardiales</taxon>
        <taxon>Pseudonocardiaceae</taxon>
        <taxon>Saccharothrix</taxon>
    </lineage>
</organism>
<dbReference type="SMART" id="SM00858">
    <property type="entry name" value="SAF"/>
    <property type="match status" value="1"/>
</dbReference>
<feature type="signal peptide" evidence="1">
    <location>
        <begin position="1"/>
        <end position="23"/>
    </location>
</feature>
<dbReference type="RefSeq" id="WP_184674285.1">
    <property type="nucleotide sequence ID" value="NZ_BAABAI010000006.1"/>
</dbReference>
<dbReference type="AlphaFoldDB" id="A0A7W7WYM7"/>
<reference evidence="3 4" key="1">
    <citation type="submission" date="2020-08" db="EMBL/GenBank/DDBJ databases">
        <title>Sequencing the genomes of 1000 actinobacteria strains.</title>
        <authorList>
            <person name="Klenk H.-P."/>
        </authorList>
    </citation>
    <scope>NUCLEOTIDE SEQUENCE [LARGE SCALE GENOMIC DNA]</scope>
    <source>
        <strain evidence="3 4">DSM 45084</strain>
    </source>
</reference>
<accession>A0A7W7WYM7</accession>
<comment type="caution">
    <text evidence="3">The sequence shown here is derived from an EMBL/GenBank/DDBJ whole genome shotgun (WGS) entry which is preliminary data.</text>
</comment>
<keyword evidence="1" id="KW-0732">Signal</keyword>
<evidence type="ECO:0000259" key="2">
    <source>
        <dbReference type="SMART" id="SM00858"/>
    </source>
</evidence>
<sequence>MHNLRKVLAVLSALTGLFLLLRPAPPTTTVLLTTRDLPPGVPLAKEDVRTTEIPATLAPPGAATPTSAEGRTLGSPAGAGEILTDARLTTADPDTATVAVKPTDPAVLTLLKPGGRVDVVTETGVLAENATVIAVHDNTVVVLSTDATTAARVATESLTHPLAVTVH</sequence>
<dbReference type="CDD" id="cd11614">
    <property type="entry name" value="SAF_CpaB_FlgA_like"/>
    <property type="match status" value="1"/>
</dbReference>
<evidence type="ECO:0000313" key="4">
    <source>
        <dbReference type="Proteomes" id="UP000542674"/>
    </source>
</evidence>
<evidence type="ECO:0000256" key="1">
    <source>
        <dbReference type="SAM" id="SignalP"/>
    </source>
</evidence>
<name>A0A7W7WYM7_9PSEU</name>
<dbReference type="InterPro" id="IPR013974">
    <property type="entry name" value="SAF"/>
</dbReference>
<dbReference type="Proteomes" id="UP000542674">
    <property type="component" value="Unassembled WGS sequence"/>
</dbReference>
<feature type="chain" id="PRO_5038798093" evidence="1">
    <location>
        <begin position="24"/>
        <end position="167"/>
    </location>
</feature>
<feature type="domain" description="SAF" evidence="2">
    <location>
        <begin position="28"/>
        <end position="89"/>
    </location>
</feature>
<gene>
    <name evidence="3" type="ORF">F4559_005974</name>
</gene>
<protein>
    <submittedName>
        <fullName evidence="3">Flp pilus assembly protein CpaB</fullName>
    </submittedName>
</protein>
<proteinExistence type="predicted"/>
<dbReference type="Pfam" id="PF08666">
    <property type="entry name" value="SAF"/>
    <property type="match status" value="1"/>
</dbReference>
<evidence type="ECO:0000313" key="3">
    <source>
        <dbReference type="EMBL" id="MBB4968615.1"/>
    </source>
</evidence>